<gene>
    <name evidence="2" type="ORF">AYR66_14365</name>
</gene>
<comment type="caution">
    <text evidence="2">The sequence shown here is derived from an EMBL/GenBank/DDBJ whole genome shotgun (WGS) entry which is preliminary data.</text>
</comment>
<name>A0A254TD01_9BURK</name>
<protein>
    <recommendedName>
        <fullName evidence="1">HD-GYP domain-containing protein</fullName>
    </recommendedName>
</protein>
<dbReference type="OrthoDB" id="9764808at2"/>
<accession>A0A254TD01</accession>
<reference evidence="2 3" key="1">
    <citation type="submission" date="2016-02" db="EMBL/GenBank/DDBJ databases">
        <authorList>
            <person name="Wen L."/>
            <person name="He K."/>
            <person name="Yang H."/>
        </authorList>
    </citation>
    <scope>NUCLEOTIDE SEQUENCE [LARGE SCALE GENOMIC DNA]</scope>
    <source>
        <strain evidence="2 3">TSA40</strain>
    </source>
</reference>
<dbReference type="Gene3D" id="1.10.3210.10">
    <property type="entry name" value="Hypothetical protein af1432"/>
    <property type="match status" value="1"/>
</dbReference>
<dbReference type="RefSeq" id="WP_088707376.1">
    <property type="nucleotide sequence ID" value="NZ_LSTO01000001.1"/>
</dbReference>
<sequence>MFPSKRQITPADIKLGEPLTFSVYDQEGRLLLRKGIVITMQEQVDRIILRKAVMGTDGLAASERAAAPPRATPPLRAQGEAMPVFDQVGSLILNLKHTFTTVIKTPDQIDLGVRVRQLAARIQALCKADIDSALAAPHLDHANPYLIVHQVMGAVLAEVTARRAGLDDEARLPLVCAALTRDIGLFEVQAELDQANGALPDALKRAIAAHPSTGAAILRSAGVDDAAWLDAVEQHHERLDGNGYPHKLQGGAVSPGGRILAIADTYSAMTKPRPYRAKEHSSQNALRDIYLQKDVSLDGGLIQAMIREIGIFPPGSIVRLKSGEVAVIKHCTHKPADAVVYTVYDPRGMPMLDPIRREAANPNYEIMGMVPFTECRSAAVTIKRLWMK</sequence>
<dbReference type="PANTHER" id="PTHR43155:SF2">
    <property type="entry name" value="CYCLIC DI-GMP PHOSPHODIESTERASE PA4108"/>
    <property type="match status" value="1"/>
</dbReference>
<dbReference type="PANTHER" id="PTHR43155">
    <property type="entry name" value="CYCLIC DI-GMP PHOSPHODIESTERASE PA4108-RELATED"/>
    <property type="match status" value="1"/>
</dbReference>
<dbReference type="GO" id="GO:0008081">
    <property type="term" value="F:phosphoric diester hydrolase activity"/>
    <property type="evidence" value="ECO:0007669"/>
    <property type="project" value="UniProtKB-ARBA"/>
</dbReference>
<evidence type="ECO:0000313" key="2">
    <source>
        <dbReference type="EMBL" id="OWW20494.1"/>
    </source>
</evidence>
<dbReference type="AlphaFoldDB" id="A0A254TD01"/>
<feature type="domain" description="HD-GYP" evidence="1">
    <location>
        <begin position="124"/>
        <end position="321"/>
    </location>
</feature>
<evidence type="ECO:0000313" key="3">
    <source>
        <dbReference type="Proteomes" id="UP000197535"/>
    </source>
</evidence>
<dbReference type="PROSITE" id="PS51832">
    <property type="entry name" value="HD_GYP"/>
    <property type="match status" value="1"/>
</dbReference>
<proteinExistence type="predicted"/>
<dbReference type="Proteomes" id="UP000197535">
    <property type="component" value="Unassembled WGS sequence"/>
</dbReference>
<dbReference type="InterPro" id="IPR003607">
    <property type="entry name" value="HD/PDEase_dom"/>
</dbReference>
<dbReference type="SUPFAM" id="SSF109604">
    <property type="entry name" value="HD-domain/PDEase-like"/>
    <property type="match status" value="1"/>
</dbReference>
<dbReference type="EMBL" id="LSTO01000001">
    <property type="protein sequence ID" value="OWW20494.1"/>
    <property type="molecule type" value="Genomic_DNA"/>
</dbReference>
<dbReference type="CDD" id="cd00077">
    <property type="entry name" value="HDc"/>
    <property type="match status" value="1"/>
</dbReference>
<evidence type="ECO:0000259" key="1">
    <source>
        <dbReference type="PROSITE" id="PS51832"/>
    </source>
</evidence>
<organism evidence="2 3">
    <name type="scientific">Noviherbaspirillum denitrificans</name>
    <dbReference type="NCBI Taxonomy" id="1968433"/>
    <lineage>
        <taxon>Bacteria</taxon>
        <taxon>Pseudomonadati</taxon>
        <taxon>Pseudomonadota</taxon>
        <taxon>Betaproteobacteria</taxon>
        <taxon>Burkholderiales</taxon>
        <taxon>Oxalobacteraceae</taxon>
        <taxon>Noviherbaspirillum</taxon>
    </lineage>
</organism>
<keyword evidence="3" id="KW-1185">Reference proteome</keyword>
<dbReference type="Pfam" id="PF13487">
    <property type="entry name" value="HD_5"/>
    <property type="match status" value="1"/>
</dbReference>
<dbReference type="InterPro" id="IPR037522">
    <property type="entry name" value="HD_GYP_dom"/>
</dbReference>